<evidence type="ECO:0000313" key="4">
    <source>
        <dbReference type="Proteomes" id="UP000544090"/>
    </source>
</evidence>
<dbReference type="AlphaFoldDB" id="A0A7X6K5N4"/>
<dbReference type="Proteomes" id="UP000544090">
    <property type="component" value="Unassembled WGS sequence"/>
</dbReference>
<evidence type="ECO:0000259" key="2">
    <source>
        <dbReference type="SMART" id="SM00894"/>
    </source>
</evidence>
<feature type="region of interest" description="Disordered" evidence="1">
    <location>
        <begin position="119"/>
        <end position="141"/>
    </location>
</feature>
<dbReference type="InterPro" id="IPR008613">
    <property type="entry name" value="Excalibur_Ca-bd_domain"/>
</dbReference>
<keyword evidence="4" id="KW-1185">Reference proteome</keyword>
<gene>
    <name evidence="3" type="ORF">HGG74_15725</name>
</gene>
<feature type="compositionally biased region" description="Basic and acidic residues" evidence="1">
    <location>
        <begin position="126"/>
        <end position="135"/>
    </location>
</feature>
<dbReference type="EMBL" id="JAAZSQ010000018">
    <property type="protein sequence ID" value="NKX55960.1"/>
    <property type="molecule type" value="Genomic_DNA"/>
</dbReference>
<proteinExistence type="predicted"/>
<sequence>VDGPTNGSKSDSDAATWLPPNRAFRCEYVALQTAVKAKHGLWMTAAEKAAIERVLASCPDQPVPDDDGGVTVPVAAKPAPKPKAEPKPEAPAVQEPAPGGGSVFYQNCSAVKAAGKAPIRAGDPGWEAKFDRDGDGVGCES</sequence>
<name>A0A7X6K5N4_9MICC</name>
<feature type="region of interest" description="Disordered" evidence="1">
    <location>
        <begin position="60"/>
        <end position="99"/>
    </location>
</feature>
<comment type="caution">
    <text evidence="3">The sequence shown here is derived from an EMBL/GenBank/DDBJ whole genome shotgun (WGS) entry which is preliminary data.</text>
</comment>
<feature type="non-terminal residue" evidence="3">
    <location>
        <position position="1"/>
    </location>
</feature>
<protein>
    <submittedName>
        <fullName evidence="3">Deoxyribonuclease</fullName>
    </submittedName>
</protein>
<accession>A0A7X6K5N4</accession>
<dbReference type="RefSeq" id="WP_205762027.1">
    <property type="nucleotide sequence ID" value="NZ_JAAZSQ010000018.1"/>
</dbReference>
<evidence type="ECO:0000313" key="3">
    <source>
        <dbReference type="EMBL" id="NKX55960.1"/>
    </source>
</evidence>
<feature type="compositionally biased region" description="Low complexity" evidence="1">
    <location>
        <begin position="69"/>
        <end position="78"/>
    </location>
</feature>
<feature type="domain" description="Excalibur calcium-binding" evidence="2">
    <location>
        <begin position="104"/>
        <end position="140"/>
    </location>
</feature>
<evidence type="ECO:0000256" key="1">
    <source>
        <dbReference type="SAM" id="MobiDB-lite"/>
    </source>
</evidence>
<reference evidence="3 4" key="1">
    <citation type="submission" date="2020-04" db="EMBL/GenBank/DDBJ databases">
        <title>Arthrobacter sp. nov.</title>
        <authorList>
            <person name="Liu S."/>
        </authorList>
    </citation>
    <scope>NUCLEOTIDE SEQUENCE [LARGE SCALE GENOMIC DNA]</scope>
    <source>
        <strain evidence="3 4">E918</strain>
    </source>
</reference>
<organism evidence="3 4">
    <name type="scientific">Arthrobacter mobilis</name>
    <dbReference type="NCBI Taxonomy" id="2724944"/>
    <lineage>
        <taxon>Bacteria</taxon>
        <taxon>Bacillati</taxon>
        <taxon>Actinomycetota</taxon>
        <taxon>Actinomycetes</taxon>
        <taxon>Micrococcales</taxon>
        <taxon>Micrococcaceae</taxon>
        <taxon>Arthrobacter</taxon>
    </lineage>
</organism>
<dbReference type="Pfam" id="PF05901">
    <property type="entry name" value="Excalibur"/>
    <property type="match status" value="1"/>
</dbReference>
<dbReference type="SMART" id="SM00894">
    <property type="entry name" value="Excalibur"/>
    <property type="match status" value="1"/>
</dbReference>